<dbReference type="InterPro" id="IPR001073">
    <property type="entry name" value="C1q_dom"/>
</dbReference>
<feature type="domain" description="C1q" evidence="6">
    <location>
        <begin position="67"/>
        <end position="196"/>
    </location>
</feature>
<gene>
    <name evidence="7" type="primary">HP-20</name>
</gene>
<dbReference type="EMBL" id="AB067779">
    <property type="protein sequence ID" value="BAB68362.1"/>
    <property type="molecule type" value="Genomic_DNA"/>
</dbReference>
<accession>Q920N0</accession>
<proteinExistence type="predicted"/>
<dbReference type="Pfam" id="PF00386">
    <property type="entry name" value="C1q"/>
    <property type="match status" value="1"/>
</dbReference>
<organism evidence="7">
    <name type="scientific">Tamias sibiricus</name>
    <name type="common">Siberian chipmunk</name>
    <name type="synonym">Eutamias sibiricus</name>
    <dbReference type="NCBI Taxonomy" id="64680"/>
    <lineage>
        <taxon>Eukaryota</taxon>
        <taxon>Metazoa</taxon>
        <taxon>Chordata</taxon>
        <taxon>Craniata</taxon>
        <taxon>Vertebrata</taxon>
        <taxon>Euteleostomi</taxon>
        <taxon>Mammalia</taxon>
        <taxon>Eutheria</taxon>
        <taxon>Euarchontoglires</taxon>
        <taxon>Glires</taxon>
        <taxon>Rodentia</taxon>
        <taxon>Sciuromorpha</taxon>
        <taxon>Sciuridae</taxon>
        <taxon>Xerinae</taxon>
        <taxon>Marmotini</taxon>
        <taxon>Tamias</taxon>
    </lineage>
</organism>
<dbReference type="PRINTS" id="PR00007">
    <property type="entry name" value="COMPLEMNTC1Q"/>
</dbReference>
<dbReference type="SUPFAM" id="SSF49842">
    <property type="entry name" value="TNF-like"/>
    <property type="match status" value="1"/>
</dbReference>
<dbReference type="PANTHER" id="PTHR15427:SF32">
    <property type="entry name" value="PROTEIN HP-20 HOMOLOG"/>
    <property type="match status" value="1"/>
</dbReference>
<protein>
    <submittedName>
        <fullName evidence="7">HP-20</fullName>
    </submittedName>
</protein>
<dbReference type="SMART" id="SM00110">
    <property type="entry name" value="C1Q"/>
    <property type="match status" value="1"/>
</dbReference>
<sequence>MTDAWRLAIFVLMVNVLNDQVSCSGPPGPVGYPGVPGVPGPRGPPGQPGAAGRPGDPGPKGPSVKCPCRERSAFTVKFSGRLPPPSEPVVFTEVLYNTQRDLKASTGVFNCVEPGNYHFSFDVELYHCKVKIGLMKNHIQVMEKHQLSKNEYENASGAMIMPLRQGDKVWLEADVETEEPDQAKVVIYFSGFLISS</sequence>
<feature type="compositionally biased region" description="Pro residues" evidence="4">
    <location>
        <begin position="28"/>
        <end position="47"/>
    </location>
</feature>
<dbReference type="InterPro" id="IPR008983">
    <property type="entry name" value="Tumour_necrosis_fac-like_dom"/>
</dbReference>
<comment type="subcellular location">
    <subcellularLocation>
        <location evidence="1">Secreted</location>
    </subcellularLocation>
</comment>
<dbReference type="Pfam" id="PF01391">
    <property type="entry name" value="Collagen"/>
    <property type="match status" value="1"/>
</dbReference>
<evidence type="ECO:0000256" key="3">
    <source>
        <dbReference type="ARBA" id="ARBA00022729"/>
    </source>
</evidence>
<dbReference type="Gene3D" id="2.60.120.40">
    <property type="match status" value="1"/>
</dbReference>
<keyword evidence="3 5" id="KW-0732">Signal</keyword>
<evidence type="ECO:0000256" key="5">
    <source>
        <dbReference type="SAM" id="SignalP"/>
    </source>
</evidence>
<evidence type="ECO:0000256" key="4">
    <source>
        <dbReference type="SAM" id="MobiDB-lite"/>
    </source>
</evidence>
<dbReference type="PANTHER" id="PTHR15427">
    <property type="entry name" value="EMILIN ELASTIN MICROFIBRIL INTERFACE-LOCATED PROTEIN ELASTIN MICROFIBRIL INTERFACER"/>
    <property type="match status" value="1"/>
</dbReference>
<feature type="region of interest" description="Disordered" evidence="4">
    <location>
        <begin position="28"/>
        <end position="64"/>
    </location>
</feature>
<feature type="signal peptide" evidence="5">
    <location>
        <begin position="1"/>
        <end position="23"/>
    </location>
</feature>
<evidence type="ECO:0000313" key="7">
    <source>
        <dbReference type="EMBL" id="BAB68362.1"/>
    </source>
</evidence>
<reference evidence="7" key="1">
    <citation type="journal article" date="2001" name="Gene">
        <title>HNF-1 regulates the liver-specific transcription of the chipmunk HP-20 gene.</title>
        <authorList>
            <person name="Ono M."/>
            <person name="Hosoe Y."/>
            <person name="Azuma S."/>
            <person name="Shoji M."/>
            <person name="Nara K."/>
            <person name="Kondo N."/>
            <person name="Shiba T."/>
            <person name="Takamatsu N."/>
        </authorList>
    </citation>
    <scope>NUCLEOTIDE SEQUENCE</scope>
</reference>
<dbReference type="AlphaFoldDB" id="Q920N0"/>
<evidence type="ECO:0000256" key="2">
    <source>
        <dbReference type="ARBA" id="ARBA00022525"/>
    </source>
</evidence>
<feature type="chain" id="PRO_5004320933" evidence="5">
    <location>
        <begin position="24"/>
        <end position="196"/>
    </location>
</feature>
<keyword evidence="2" id="KW-0964">Secreted</keyword>
<dbReference type="InterPro" id="IPR008160">
    <property type="entry name" value="Collagen"/>
</dbReference>
<dbReference type="PROSITE" id="PS50871">
    <property type="entry name" value="C1Q"/>
    <property type="match status" value="1"/>
</dbReference>
<evidence type="ECO:0000256" key="1">
    <source>
        <dbReference type="ARBA" id="ARBA00004613"/>
    </source>
</evidence>
<evidence type="ECO:0000259" key="6">
    <source>
        <dbReference type="PROSITE" id="PS50871"/>
    </source>
</evidence>
<dbReference type="InterPro" id="IPR050392">
    <property type="entry name" value="Collagen/C1q_domain"/>
</dbReference>
<dbReference type="GO" id="GO:0005576">
    <property type="term" value="C:extracellular region"/>
    <property type="evidence" value="ECO:0007669"/>
    <property type="project" value="UniProtKB-SubCell"/>
</dbReference>
<name>Q920N0_TAMSI</name>